<dbReference type="InterPro" id="IPR015955">
    <property type="entry name" value="Lactate_DH/Glyco_Ohase_4_C"/>
</dbReference>
<sequence length="75" mass="8401">MGKIWLPKNKVIGTGTALDSTRLRRILSEETGIAQQSIQAYSMGEHGDSQMVPWSHVSIGGKPNLRHDKRQPKYL</sequence>
<evidence type="ECO:0000256" key="3">
    <source>
        <dbReference type="SAM" id="MobiDB-lite"/>
    </source>
</evidence>
<dbReference type="EMBL" id="UFWD01000001">
    <property type="protein sequence ID" value="SUY25486.1"/>
    <property type="molecule type" value="Genomic_DNA"/>
</dbReference>
<feature type="region of interest" description="Disordered" evidence="3">
    <location>
        <begin position="52"/>
        <end position="75"/>
    </location>
</feature>
<protein>
    <submittedName>
        <fullName evidence="5">L-lactate dehydrogenase</fullName>
        <ecNumber evidence="5">1.1.1.27</ecNumber>
    </submittedName>
</protein>
<feature type="domain" description="Lactate/malate dehydrogenase C-terminal" evidence="4">
    <location>
        <begin position="16"/>
        <end position="65"/>
    </location>
</feature>
<dbReference type="PANTHER" id="PTHR43128:SF16">
    <property type="entry name" value="L-LACTATE DEHYDROGENASE"/>
    <property type="match status" value="1"/>
</dbReference>
<organism evidence="5">
    <name type="scientific">Clostridioides difficile</name>
    <name type="common">Peptoclostridium difficile</name>
    <dbReference type="NCBI Taxonomy" id="1496"/>
    <lineage>
        <taxon>Bacteria</taxon>
        <taxon>Bacillati</taxon>
        <taxon>Bacillota</taxon>
        <taxon>Clostridia</taxon>
        <taxon>Peptostreptococcales</taxon>
        <taxon>Peptostreptococcaceae</taxon>
        <taxon>Clostridioides</taxon>
    </lineage>
</organism>
<proteinExistence type="inferred from homology"/>
<evidence type="ECO:0000313" key="5">
    <source>
        <dbReference type="EMBL" id="SUY25486.1"/>
    </source>
</evidence>
<dbReference type="InterPro" id="IPR022383">
    <property type="entry name" value="Lactate/malate_DH_C"/>
</dbReference>
<accession>A0A381IB87</accession>
<comment type="similarity">
    <text evidence="1">Belongs to the LDH/MDH superfamily. LDH family.</text>
</comment>
<name>A0A381IB87_CLODI</name>
<keyword evidence="2 5" id="KW-0560">Oxidoreductase</keyword>
<dbReference type="SUPFAM" id="SSF56327">
    <property type="entry name" value="LDH C-terminal domain-like"/>
    <property type="match status" value="1"/>
</dbReference>
<dbReference type="GO" id="GO:0004459">
    <property type="term" value="F:L-lactate dehydrogenase (NAD+) activity"/>
    <property type="evidence" value="ECO:0007669"/>
    <property type="project" value="UniProtKB-EC"/>
</dbReference>
<dbReference type="InterPro" id="IPR018177">
    <property type="entry name" value="L-lactate_DH_AS"/>
</dbReference>
<gene>
    <name evidence="5" type="primary">ldh</name>
    <name evidence="5" type="ORF">NCTC13307_02844</name>
</gene>
<dbReference type="AlphaFoldDB" id="A0A381IB87"/>
<dbReference type="EC" id="1.1.1.27" evidence="5"/>
<dbReference type="Gene3D" id="3.90.110.10">
    <property type="entry name" value="Lactate dehydrogenase/glycoside hydrolase, family 4, C-terminal"/>
    <property type="match status" value="1"/>
</dbReference>
<evidence type="ECO:0000259" key="4">
    <source>
        <dbReference type="Pfam" id="PF02866"/>
    </source>
</evidence>
<reference evidence="5" key="1">
    <citation type="submission" date="2018-06" db="EMBL/GenBank/DDBJ databases">
        <authorList>
            <consortium name="Pathogen Informatics"/>
            <person name="Doyle S."/>
        </authorList>
    </citation>
    <scope>NUCLEOTIDE SEQUENCE</scope>
    <source>
        <strain evidence="5">NCTC13307</strain>
    </source>
</reference>
<evidence type="ECO:0000256" key="1">
    <source>
        <dbReference type="ARBA" id="ARBA00006054"/>
    </source>
</evidence>
<dbReference type="PRINTS" id="PR00086">
    <property type="entry name" value="LLDHDRGNASE"/>
</dbReference>
<dbReference type="PANTHER" id="PTHR43128">
    <property type="entry name" value="L-2-HYDROXYCARBOXYLATE DEHYDROGENASE (NAD(P)(+))"/>
    <property type="match status" value="1"/>
</dbReference>
<evidence type="ECO:0000256" key="2">
    <source>
        <dbReference type="ARBA" id="ARBA00023002"/>
    </source>
</evidence>
<dbReference type="PROSITE" id="PS00064">
    <property type="entry name" value="L_LDH"/>
    <property type="match status" value="1"/>
</dbReference>
<dbReference type="Pfam" id="PF02866">
    <property type="entry name" value="Ldh_1_C"/>
    <property type="match status" value="1"/>
</dbReference>
<dbReference type="InterPro" id="IPR001557">
    <property type="entry name" value="L-lactate/malate_DH"/>
</dbReference>
<dbReference type="GO" id="GO:0006089">
    <property type="term" value="P:lactate metabolic process"/>
    <property type="evidence" value="ECO:0007669"/>
    <property type="project" value="TreeGrafter"/>
</dbReference>